<protein>
    <recommendedName>
        <fullName evidence="3">SPOR domain-containing protein</fullName>
    </recommendedName>
</protein>
<dbReference type="Pfam" id="PF05036">
    <property type="entry name" value="SPOR"/>
    <property type="match status" value="1"/>
</dbReference>
<gene>
    <name evidence="4" type="ORF">DPQ33_08990</name>
</gene>
<dbReference type="SUPFAM" id="SSF48452">
    <property type="entry name" value="TPR-like"/>
    <property type="match status" value="1"/>
</dbReference>
<sequence>MKSFLGRSGAALVLCLAIGVAFGMSGCQGAKSRTNTLAHPEPTTSAERRGDAYLKSGSLKGALQEYDRALEEGAPEHVINWRKGNAYFSARKWEEAYVHFRQAINGRPDWVLAQEGAGFAAFEMGEFSKSREYFQRSSELNPDNWVPYAFLAVINNVLGNNAAAQEANQKAIELAGEDKILADATIKRAYAKAVVVFEEQGDPRKSAVADTGGEDDPLGRLESLAAAPVRTPEAVPDADEEPESDGGWEVVEEKRVPGRILGLDGSVSGNATRSANATVSEIAASDSPELPEANATQVPASGSSESGGHSAGDSVVANATREIVDANATEESGLLMSASDSVTVIESPGYDEINGIPAVAANGTGAGNATPDAAGSEPASAIAAEVDARQADGRQDAVEEPEPTRDEDRAPQAPAHSAETEPDTATATADVAAAESEAAKGVSDTAPVQPAPSASGGAEEPKSPAPSEPRDTRVAEAGMVYAVLESSWRDEPDAAKRIADLEKQGIRAHLVPSEIEGKGFWYRVMIGPRKKLQSCKDIKVELQNRFGLTGLVILKVPESKF</sequence>
<evidence type="ECO:0000313" key="5">
    <source>
        <dbReference type="Proteomes" id="UP000448292"/>
    </source>
</evidence>
<feature type="compositionally biased region" description="Basic and acidic residues" evidence="2">
    <location>
        <begin position="386"/>
        <end position="410"/>
    </location>
</feature>
<feature type="compositionally biased region" description="Low complexity" evidence="2">
    <location>
        <begin position="301"/>
        <end position="313"/>
    </location>
</feature>
<feature type="domain" description="SPOR" evidence="3">
    <location>
        <begin position="475"/>
        <end position="555"/>
    </location>
</feature>
<keyword evidence="5" id="KW-1185">Reference proteome</keyword>
<dbReference type="InterPro" id="IPR011990">
    <property type="entry name" value="TPR-like_helical_dom_sf"/>
</dbReference>
<feature type="region of interest" description="Disordered" evidence="2">
    <location>
        <begin position="201"/>
        <end position="253"/>
    </location>
</feature>
<proteinExistence type="predicted"/>
<dbReference type="PROSITE" id="PS51257">
    <property type="entry name" value="PROKAR_LIPOPROTEIN"/>
    <property type="match status" value="1"/>
</dbReference>
<dbReference type="InterPro" id="IPR019734">
    <property type="entry name" value="TPR_rpt"/>
</dbReference>
<dbReference type="Gene3D" id="1.25.40.10">
    <property type="entry name" value="Tetratricopeptide repeat domain"/>
    <property type="match status" value="1"/>
</dbReference>
<dbReference type="InterPro" id="IPR007730">
    <property type="entry name" value="SPOR-like_dom"/>
</dbReference>
<dbReference type="AlphaFoldDB" id="A0A7M3MER9"/>
<dbReference type="GO" id="GO:0042834">
    <property type="term" value="F:peptidoglycan binding"/>
    <property type="evidence" value="ECO:0007669"/>
    <property type="project" value="InterPro"/>
</dbReference>
<reference evidence="4 5" key="1">
    <citation type="submission" date="2018-06" db="EMBL/GenBank/DDBJ databases">
        <title>Complete genome of Desulfovibrio indonesiensis P37SLT.</title>
        <authorList>
            <person name="Crispim J.S."/>
            <person name="Vidigal P.M.P."/>
            <person name="Silva L.C.F."/>
            <person name="Laguardia C.N."/>
            <person name="Araujo L.C."/>
            <person name="Dias R.S."/>
            <person name="Sousa M.P."/>
            <person name="Paula S.O."/>
            <person name="Silva C."/>
        </authorList>
    </citation>
    <scope>NUCLEOTIDE SEQUENCE [LARGE SCALE GENOMIC DNA]</scope>
    <source>
        <strain evidence="4 5">P37SLT</strain>
    </source>
</reference>
<dbReference type="EMBL" id="QMIE01000007">
    <property type="protein sequence ID" value="TVM17311.1"/>
    <property type="molecule type" value="Genomic_DNA"/>
</dbReference>
<dbReference type="Gene3D" id="3.30.70.1070">
    <property type="entry name" value="Sporulation related repeat"/>
    <property type="match status" value="1"/>
</dbReference>
<feature type="region of interest" description="Disordered" evidence="2">
    <location>
        <begin position="386"/>
        <end position="473"/>
    </location>
</feature>
<keyword evidence="1" id="KW-0802">TPR repeat</keyword>
<dbReference type="PROSITE" id="PS50005">
    <property type="entry name" value="TPR"/>
    <property type="match status" value="1"/>
</dbReference>
<comment type="caution">
    <text evidence="4">The sequence shown here is derived from an EMBL/GenBank/DDBJ whole genome shotgun (WGS) entry which is preliminary data.</text>
</comment>
<evidence type="ECO:0000259" key="3">
    <source>
        <dbReference type="PROSITE" id="PS51724"/>
    </source>
</evidence>
<evidence type="ECO:0000313" key="4">
    <source>
        <dbReference type="EMBL" id="TVM17311.1"/>
    </source>
</evidence>
<name>A0A7M3MER9_9BACT</name>
<dbReference type="SUPFAM" id="SSF110997">
    <property type="entry name" value="Sporulation related repeat"/>
    <property type="match status" value="1"/>
</dbReference>
<dbReference type="InterPro" id="IPR036680">
    <property type="entry name" value="SPOR-like_sf"/>
</dbReference>
<dbReference type="SMART" id="SM00028">
    <property type="entry name" value="TPR"/>
    <property type="match status" value="4"/>
</dbReference>
<evidence type="ECO:0000256" key="2">
    <source>
        <dbReference type="SAM" id="MobiDB-lite"/>
    </source>
</evidence>
<dbReference type="PROSITE" id="PS51724">
    <property type="entry name" value="SPOR"/>
    <property type="match status" value="1"/>
</dbReference>
<dbReference type="Proteomes" id="UP000448292">
    <property type="component" value="Unassembled WGS sequence"/>
</dbReference>
<dbReference type="RefSeq" id="WP_167590472.1">
    <property type="nucleotide sequence ID" value="NZ_QMIE01000007.1"/>
</dbReference>
<feature type="compositionally biased region" description="Acidic residues" evidence="2">
    <location>
        <begin position="236"/>
        <end position="246"/>
    </location>
</feature>
<feature type="repeat" description="TPR" evidence="1">
    <location>
        <begin position="111"/>
        <end position="144"/>
    </location>
</feature>
<evidence type="ECO:0000256" key="1">
    <source>
        <dbReference type="PROSITE-ProRule" id="PRU00339"/>
    </source>
</evidence>
<feature type="compositionally biased region" description="Low complexity" evidence="2">
    <location>
        <begin position="423"/>
        <end position="436"/>
    </location>
</feature>
<organism evidence="4 5">
    <name type="scientific">Oceanidesulfovibrio indonesiensis</name>
    <dbReference type="NCBI Taxonomy" id="54767"/>
    <lineage>
        <taxon>Bacteria</taxon>
        <taxon>Pseudomonadati</taxon>
        <taxon>Thermodesulfobacteriota</taxon>
        <taxon>Desulfovibrionia</taxon>
        <taxon>Desulfovibrionales</taxon>
        <taxon>Desulfovibrionaceae</taxon>
        <taxon>Oceanidesulfovibrio</taxon>
    </lineage>
</organism>
<accession>A0A7M3MER9</accession>
<feature type="region of interest" description="Disordered" evidence="2">
    <location>
        <begin position="278"/>
        <end position="313"/>
    </location>
</feature>